<dbReference type="InterPro" id="IPR036179">
    <property type="entry name" value="Ig-like_dom_sf"/>
</dbReference>
<evidence type="ECO:0000259" key="1">
    <source>
        <dbReference type="PROSITE" id="PS50835"/>
    </source>
</evidence>
<feature type="domain" description="Ig-like" evidence="1">
    <location>
        <begin position="6"/>
        <end position="80"/>
    </location>
</feature>
<dbReference type="EMBL" id="JAHRIN010001066">
    <property type="protein sequence ID" value="MEQ2191659.1"/>
    <property type="molecule type" value="Genomic_DNA"/>
</dbReference>
<dbReference type="PROSITE" id="PS50835">
    <property type="entry name" value="IG_LIKE"/>
    <property type="match status" value="1"/>
</dbReference>
<dbReference type="InterPro" id="IPR007110">
    <property type="entry name" value="Ig-like_dom"/>
</dbReference>
<protein>
    <recommendedName>
        <fullName evidence="1">Ig-like domain-containing protein</fullName>
    </recommendedName>
</protein>
<dbReference type="InterPro" id="IPR013783">
    <property type="entry name" value="Ig-like_fold"/>
</dbReference>
<sequence>IVTSIPAMITSYPNTTLATQGEEKRMSCIAHGEKPIMVRWEKEERIINPETSRYVVTVKEVADEVISTLMVSNQCDCKST</sequence>
<evidence type="ECO:0000313" key="3">
    <source>
        <dbReference type="Proteomes" id="UP001434883"/>
    </source>
</evidence>
<feature type="non-terminal residue" evidence="2">
    <location>
        <position position="1"/>
    </location>
</feature>
<accession>A0ABV0Q797</accession>
<keyword evidence="3" id="KW-1185">Reference proteome</keyword>
<dbReference type="InterPro" id="IPR013098">
    <property type="entry name" value="Ig_I-set"/>
</dbReference>
<comment type="caution">
    <text evidence="2">The sequence shown here is derived from an EMBL/GenBank/DDBJ whole genome shotgun (WGS) entry which is preliminary data.</text>
</comment>
<evidence type="ECO:0000313" key="2">
    <source>
        <dbReference type="EMBL" id="MEQ2191659.1"/>
    </source>
</evidence>
<reference evidence="2 3" key="1">
    <citation type="submission" date="2021-06" db="EMBL/GenBank/DDBJ databases">
        <authorList>
            <person name="Palmer J.M."/>
        </authorList>
    </citation>
    <scope>NUCLEOTIDE SEQUENCE [LARGE SCALE GENOMIC DNA]</scope>
    <source>
        <strain evidence="2 3">XC_2019</strain>
        <tissue evidence="2">Muscle</tissue>
    </source>
</reference>
<dbReference type="SUPFAM" id="SSF48726">
    <property type="entry name" value="Immunoglobulin"/>
    <property type="match status" value="1"/>
</dbReference>
<name>A0ABV0Q797_9TELE</name>
<organism evidence="2 3">
    <name type="scientific">Xenoophorus captivus</name>
    <dbReference type="NCBI Taxonomy" id="1517983"/>
    <lineage>
        <taxon>Eukaryota</taxon>
        <taxon>Metazoa</taxon>
        <taxon>Chordata</taxon>
        <taxon>Craniata</taxon>
        <taxon>Vertebrata</taxon>
        <taxon>Euteleostomi</taxon>
        <taxon>Actinopterygii</taxon>
        <taxon>Neopterygii</taxon>
        <taxon>Teleostei</taxon>
        <taxon>Neoteleostei</taxon>
        <taxon>Acanthomorphata</taxon>
        <taxon>Ovalentaria</taxon>
        <taxon>Atherinomorphae</taxon>
        <taxon>Cyprinodontiformes</taxon>
        <taxon>Goodeidae</taxon>
        <taxon>Xenoophorus</taxon>
    </lineage>
</organism>
<proteinExistence type="predicted"/>
<dbReference type="Proteomes" id="UP001434883">
    <property type="component" value="Unassembled WGS sequence"/>
</dbReference>
<dbReference type="Gene3D" id="2.60.40.10">
    <property type="entry name" value="Immunoglobulins"/>
    <property type="match status" value="1"/>
</dbReference>
<gene>
    <name evidence="2" type="ORF">XENOCAPTIV_000744</name>
</gene>
<dbReference type="Pfam" id="PF07679">
    <property type="entry name" value="I-set"/>
    <property type="match status" value="1"/>
</dbReference>